<organism evidence="1 2">
    <name type="scientific">Thiothrix winogradskyi</name>
    <dbReference type="NCBI Taxonomy" id="96472"/>
    <lineage>
        <taxon>Bacteria</taxon>
        <taxon>Pseudomonadati</taxon>
        <taxon>Pseudomonadota</taxon>
        <taxon>Gammaproteobacteria</taxon>
        <taxon>Thiotrichales</taxon>
        <taxon>Thiotrichaceae</taxon>
        <taxon>Thiothrix</taxon>
    </lineage>
</organism>
<name>A0ABY3SZ77_9GAMM</name>
<dbReference type="EMBL" id="CP091244">
    <property type="protein sequence ID" value="UJS23760.1"/>
    <property type="molecule type" value="Genomic_DNA"/>
</dbReference>
<evidence type="ECO:0000313" key="2">
    <source>
        <dbReference type="Proteomes" id="UP001054801"/>
    </source>
</evidence>
<evidence type="ECO:0000313" key="1">
    <source>
        <dbReference type="EMBL" id="UJS23760.1"/>
    </source>
</evidence>
<accession>A0ABY3SZ77</accession>
<dbReference type="Proteomes" id="UP001054801">
    <property type="component" value="Chromosome"/>
</dbReference>
<sequence length="207" mass="23630">MNLVNADIIQIPTSTSNKESNIETIKLSLDILEIAEYLLADNDLNKKISFQLRKINYSDLFNALISMSTNEITEAIESVERHSSLLQKNKFLECKKRISDINNEIDTDDENKAQAAFIITAGAFSTVEEYAKTGEIKYSFKREIKNIISEISGKNIIALPLFLTASLPKDEKIMAYDAIYWLGEENNDDDKVRMLSYFHANKENQFN</sequence>
<reference evidence="1" key="1">
    <citation type="journal article" date="2022" name="Microorganisms">
        <title>Two New Species of Filamentous Sulfur Bacteria of the Genus Thiothrix, Thiothrix winogradskyi sp. nov. and 'Candidatus Thiothrix sulfatifontis' sp. nov.</title>
        <authorList>
            <person name="Ravin N.V."/>
            <person name="Rossetti S."/>
            <person name="Beletsky A.V."/>
            <person name="Kadnikov V.V."/>
            <person name="Rudenko T.S."/>
            <person name="Smolyakov D.D."/>
            <person name="Moskvitina M.I."/>
            <person name="Gureeva M.V."/>
            <person name="Mardanov A.V."/>
            <person name="Grabovich M.Y."/>
        </authorList>
    </citation>
    <scope>NUCLEOTIDE SEQUENCE</scope>
    <source>
        <strain evidence="1">CT3</strain>
    </source>
</reference>
<protein>
    <submittedName>
        <fullName evidence="1">Uncharacterized protein</fullName>
    </submittedName>
</protein>
<proteinExistence type="predicted"/>
<keyword evidence="2" id="KW-1185">Reference proteome</keyword>
<gene>
    <name evidence="1" type="ORF">L2Y54_17735</name>
</gene>
<dbReference type="RefSeq" id="WP_236497962.1">
    <property type="nucleotide sequence ID" value="NZ_CP091244.1"/>
</dbReference>